<evidence type="ECO:0000259" key="11">
    <source>
        <dbReference type="Pfam" id="PF13735"/>
    </source>
</evidence>
<evidence type="ECO:0000256" key="1">
    <source>
        <dbReference type="ARBA" id="ARBA00001946"/>
    </source>
</evidence>
<dbReference type="InterPro" id="IPR050264">
    <property type="entry name" value="Bact_CCA-adding_enz_type3_sf"/>
</dbReference>
<keyword evidence="4" id="KW-0479">Metal-binding</keyword>
<proteinExistence type="inferred from homology"/>
<keyword evidence="3" id="KW-0548">Nucleotidyltransferase</keyword>
<feature type="domain" description="HD" evidence="9">
    <location>
        <begin position="245"/>
        <end position="368"/>
    </location>
</feature>
<dbReference type="Pfam" id="PF13735">
    <property type="entry name" value="tRNA_NucTran2_2"/>
    <property type="match status" value="1"/>
</dbReference>
<dbReference type="PANTHER" id="PTHR46173:SF1">
    <property type="entry name" value="CCA TRNA NUCLEOTIDYLTRANSFERASE 1, MITOCHONDRIAL"/>
    <property type="match status" value="1"/>
</dbReference>
<organism evidence="12 13">
    <name type="scientific">Clostridium simiarum</name>
    <dbReference type="NCBI Taxonomy" id="2841506"/>
    <lineage>
        <taxon>Bacteria</taxon>
        <taxon>Bacillati</taxon>
        <taxon>Bacillota</taxon>
        <taxon>Clostridia</taxon>
        <taxon>Eubacteriales</taxon>
        <taxon>Clostridiaceae</taxon>
        <taxon>Clostridium</taxon>
    </lineage>
</organism>
<keyword evidence="7" id="KW-0808">Transferase</keyword>
<dbReference type="Pfam" id="PF01743">
    <property type="entry name" value="PolyA_pol"/>
    <property type="match status" value="1"/>
</dbReference>
<evidence type="ECO:0000256" key="2">
    <source>
        <dbReference type="ARBA" id="ARBA00022694"/>
    </source>
</evidence>
<keyword evidence="6 7" id="KW-0694">RNA-binding</keyword>
<dbReference type="Pfam" id="PF12627">
    <property type="entry name" value="PolyA_pol_RNAbd"/>
    <property type="match status" value="1"/>
</dbReference>
<dbReference type="RefSeq" id="WP_216458070.1">
    <property type="nucleotide sequence ID" value="NZ_JAHLQL010000010.1"/>
</dbReference>
<dbReference type="InterPro" id="IPR032810">
    <property type="entry name" value="CCA-adding_enz_C"/>
</dbReference>
<keyword evidence="5" id="KW-0460">Magnesium</keyword>
<keyword evidence="13" id="KW-1185">Reference proteome</keyword>
<dbReference type="EMBL" id="JAHLQL010000010">
    <property type="protein sequence ID" value="MBU5593414.1"/>
    <property type="molecule type" value="Genomic_DNA"/>
</dbReference>
<evidence type="ECO:0000259" key="9">
    <source>
        <dbReference type="Pfam" id="PF01966"/>
    </source>
</evidence>
<dbReference type="InterPro" id="IPR032828">
    <property type="entry name" value="PolyA_RNA-bd"/>
</dbReference>
<protein>
    <submittedName>
        <fullName evidence="12">HD domain-containing protein</fullName>
    </submittedName>
</protein>
<feature type="domain" description="Poly A polymerase head" evidence="8">
    <location>
        <begin position="27"/>
        <end position="147"/>
    </location>
</feature>
<gene>
    <name evidence="12" type="ORF">KQI89_16860</name>
</gene>
<evidence type="ECO:0000256" key="3">
    <source>
        <dbReference type="ARBA" id="ARBA00022695"/>
    </source>
</evidence>
<dbReference type="Pfam" id="PF01966">
    <property type="entry name" value="HD"/>
    <property type="match status" value="1"/>
</dbReference>
<dbReference type="InterPro" id="IPR002646">
    <property type="entry name" value="PolA_pol_head_dom"/>
</dbReference>
<evidence type="ECO:0000259" key="10">
    <source>
        <dbReference type="Pfam" id="PF12627"/>
    </source>
</evidence>
<evidence type="ECO:0000256" key="4">
    <source>
        <dbReference type="ARBA" id="ARBA00022723"/>
    </source>
</evidence>
<evidence type="ECO:0000256" key="7">
    <source>
        <dbReference type="RuleBase" id="RU003953"/>
    </source>
</evidence>
<dbReference type="InterPro" id="IPR006674">
    <property type="entry name" value="HD_domain"/>
</dbReference>
<evidence type="ECO:0000256" key="5">
    <source>
        <dbReference type="ARBA" id="ARBA00022842"/>
    </source>
</evidence>
<dbReference type="CDD" id="cd05398">
    <property type="entry name" value="NT_ClassII-CCAase"/>
    <property type="match status" value="1"/>
</dbReference>
<evidence type="ECO:0000313" key="13">
    <source>
        <dbReference type="Proteomes" id="UP000736583"/>
    </source>
</evidence>
<feature type="domain" description="CCA-adding enzyme C-terminal" evidence="11">
    <location>
        <begin position="387"/>
        <end position="447"/>
    </location>
</feature>
<evidence type="ECO:0000256" key="6">
    <source>
        <dbReference type="ARBA" id="ARBA00022884"/>
    </source>
</evidence>
<dbReference type="Proteomes" id="UP000736583">
    <property type="component" value="Unassembled WGS sequence"/>
</dbReference>
<name>A0ABS6F4H7_9CLOT</name>
<keyword evidence="2" id="KW-0819">tRNA processing</keyword>
<dbReference type="PANTHER" id="PTHR46173">
    <property type="entry name" value="CCA TRNA NUCLEOTIDYLTRANSFERASE 1, MITOCHONDRIAL"/>
    <property type="match status" value="1"/>
</dbReference>
<feature type="domain" description="tRNA nucleotidyltransferase/poly(A) polymerase RNA and SrmB- binding" evidence="10">
    <location>
        <begin position="174"/>
        <end position="233"/>
    </location>
</feature>
<evidence type="ECO:0000259" key="8">
    <source>
        <dbReference type="Pfam" id="PF01743"/>
    </source>
</evidence>
<accession>A0ABS6F4H7</accession>
<reference evidence="12 13" key="1">
    <citation type="submission" date="2021-06" db="EMBL/GenBank/DDBJ databases">
        <authorList>
            <person name="Sun Q."/>
            <person name="Li D."/>
        </authorList>
    </citation>
    <scope>NUCLEOTIDE SEQUENCE [LARGE SCALE GENOMIC DNA]</scope>
    <source>
        <strain evidence="12 13">MSJ-4</strain>
    </source>
</reference>
<dbReference type="InterPro" id="IPR003607">
    <property type="entry name" value="HD/PDEase_dom"/>
</dbReference>
<sequence>MNINIDIPKNPALAIKMLMNSGYEAGVVGGCTRDSIMGIVPNDWDICTSATPSEIQSVFKSFKQLNIGLKHGTVVIIIDDEEIEITTYRIDGEYSDGRRPDEVAFTRNLIEDLSRRDYTQNAIFFNEFQGIVDPFNGISDIKNKIIRCVGNADKRLKEDALRILRGIRFASKLGFEVEEATKIAMLENKELLSNVSKERITEEFVKMLQGKNAVNILDEFKEIIAYIIPETKAMMGLEQNNPYHVYDVWKHTLAALNNAEGLILKLTMFFHDIGKPSCHTIDKQGIGHFYGHAEVSFKITSEIFKRMKITGAEGVNGKDLKDILELIKYHDTIIEPRKKSVKRMLAKLNGNREQFERLLSVKRADVLAQSPDKLINSLKKIDAIETILNEVLAEDACTTLKDLAITGKELIDLGVPKGKEIGIILNGLLESVIDEKIQNEREELLAEANKYLENK</sequence>
<evidence type="ECO:0000313" key="12">
    <source>
        <dbReference type="EMBL" id="MBU5593414.1"/>
    </source>
</evidence>
<dbReference type="CDD" id="cd00077">
    <property type="entry name" value="HDc"/>
    <property type="match status" value="1"/>
</dbReference>
<comment type="caution">
    <text evidence="12">The sequence shown here is derived from an EMBL/GenBank/DDBJ whole genome shotgun (WGS) entry which is preliminary data.</text>
</comment>
<comment type="cofactor">
    <cofactor evidence="1">
        <name>Mg(2+)</name>
        <dbReference type="ChEBI" id="CHEBI:18420"/>
    </cofactor>
</comment>
<comment type="similarity">
    <text evidence="7">Belongs to the tRNA nucleotidyltransferase/poly(A) polymerase family.</text>
</comment>